<dbReference type="RefSeq" id="XP_042920990.1">
    <property type="nucleotide sequence ID" value="XM_043065580.1"/>
</dbReference>
<protein>
    <submittedName>
        <fullName evidence="2">Uncharacterized protein</fullName>
    </submittedName>
</protein>
<evidence type="ECO:0000256" key="1">
    <source>
        <dbReference type="SAM" id="MobiDB-lite"/>
    </source>
</evidence>
<feature type="region of interest" description="Disordered" evidence="1">
    <location>
        <begin position="96"/>
        <end position="122"/>
    </location>
</feature>
<evidence type="ECO:0000313" key="2">
    <source>
        <dbReference type="EMBL" id="PNW78585.1"/>
    </source>
</evidence>
<dbReference type="GeneID" id="5720078"/>
<dbReference type="ExpressionAtlas" id="A0A2K3DDH8">
    <property type="expression patterns" value="baseline and differential"/>
</dbReference>
<dbReference type="OMA" id="PWQAELS"/>
<dbReference type="InParanoid" id="A0A2K3DDH8"/>
<proteinExistence type="predicted"/>
<gene>
    <name evidence="2" type="ORF">CHLRE_09g391100v5</name>
</gene>
<dbReference type="OrthoDB" id="543453at2759"/>
<organism evidence="2 3">
    <name type="scientific">Chlamydomonas reinhardtii</name>
    <name type="common">Chlamydomonas smithii</name>
    <dbReference type="NCBI Taxonomy" id="3055"/>
    <lineage>
        <taxon>Eukaryota</taxon>
        <taxon>Viridiplantae</taxon>
        <taxon>Chlorophyta</taxon>
        <taxon>core chlorophytes</taxon>
        <taxon>Chlorophyceae</taxon>
        <taxon>CS clade</taxon>
        <taxon>Chlamydomonadales</taxon>
        <taxon>Chlamydomonadaceae</taxon>
        <taxon>Chlamydomonas</taxon>
    </lineage>
</organism>
<feature type="compositionally biased region" description="Low complexity" evidence="1">
    <location>
        <begin position="482"/>
        <end position="498"/>
    </location>
</feature>
<dbReference type="AlphaFoldDB" id="A0A2K3DDH8"/>
<feature type="compositionally biased region" description="Low complexity" evidence="1">
    <location>
        <begin position="338"/>
        <end position="350"/>
    </location>
</feature>
<evidence type="ECO:0000313" key="3">
    <source>
        <dbReference type="Proteomes" id="UP000006906"/>
    </source>
</evidence>
<dbReference type="Proteomes" id="UP000006906">
    <property type="component" value="Chromosome 9"/>
</dbReference>
<sequence>MDANESEFNLDEARETLFTLQRACERFAVALCKTVDTLHSKKEDDEWLLEVLDEAVKGVAFHEQQLQLWGDFQGRVHAYVEEVRQEANQLAITELQGRQEDGTAANAGGGAEEASSSDAAGSGAAGADVASAAAVAAGAALSTPLAGASRRKSTKTVHPELLKFKLEKQAKILGRYGGVPALGGGLVLSRLMKDSILKATGSPAAREIHYSKVENKDAANLAEVMRFKVRKSEEGGGPGGPTPALSPWQAELSTKKGKTALDGTDAKDQVTPSTRSHAVYGDELGDALQQRQAALEQALAAERQAAATPAAALGPVISADAMGELADKLRRRQSVAQEAEAAAAAAAAEAAEAEAEPVALSWSNTSAPFGGELAAALQRRAEHQRQPAGTPGAAAGGEGRTSGSGEGAADAAGRLPPRPPLASTPGPATPGTPVMGLMTPAATRLSAPPGSLTPHLPLPGMGMGGSNELAEKLMRRRSTVDASNSASNSASASASSSAQQRDTEAEGGGGAGGSIAE</sequence>
<dbReference type="EMBL" id="CM008970">
    <property type="protein sequence ID" value="PNW78585.1"/>
    <property type="molecule type" value="Genomic_DNA"/>
</dbReference>
<keyword evidence="3" id="KW-1185">Reference proteome</keyword>
<feature type="compositionally biased region" description="Gly residues" evidence="1">
    <location>
        <begin position="394"/>
        <end position="406"/>
    </location>
</feature>
<feature type="compositionally biased region" description="Pro residues" evidence="1">
    <location>
        <begin position="416"/>
        <end position="430"/>
    </location>
</feature>
<feature type="compositionally biased region" description="Low complexity" evidence="1">
    <location>
        <begin position="102"/>
        <end position="122"/>
    </location>
</feature>
<dbReference type="KEGG" id="cre:CHLRE_09g391100v5"/>
<feature type="region of interest" description="Disordered" evidence="1">
    <location>
        <begin position="337"/>
        <end position="517"/>
    </location>
</feature>
<accession>A0A2K3DDH8</accession>
<dbReference type="Gramene" id="PNW78585">
    <property type="protein sequence ID" value="PNW78585"/>
    <property type="gene ID" value="CHLRE_09g391100v5"/>
</dbReference>
<name>A0A2K3DDH8_CHLRE</name>
<feature type="compositionally biased region" description="Gly residues" evidence="1">
    <location>
        <begin position="506"/>
        <end position="517"/>
    </location>
</feature>
<reference evidence="2 3" key="1">
    <citation type="journal article" date="2007" name="Science">
        <title>The Chlamydomonas genome reveals the evolution of key animal and plant functions.</title>
        <authorList>
            <person name="Merchant S.S."/>
            <person name="Prochnik S.E."/>
            <person name="Vallon O."/>
            <person name="Harris E.H."/>
            <person name="Karpowicz S.J."/>
            <person name="Witman G.B."/>
            <person name="Terry A."/>
            <person name="Salamov A."/>
            <person name="Fritz-Laylin L.K."/>
            <person name="Marechal-Drouard L."/>
            <person name="Marshall W.F."/>
            <person name="Qu L.H."/>
            <person name="Nelson D.R."/>
            <person name="Sanderfoot A.A."/>
            <person name="Spalding M.H."/>
            <person name="Kapitonov V.V."/>
            <person name="Ren Q."/>
            <person name="Ferris P."/>
            <person name="Lindquist E."/>
            <person name="Shapiro H."/>
            <person name="Lucas S.M."/>
            <person name="Grimwood J."/>
            <person name="Schmutz J."/>
            <person name="Cardol P."/>
            <person name="Cerutti H."/>
            <person name="Chanfreau G."/>
            <person name="Chen C.L."/>
            <person name="Cognat V."/>
            <person name="Croft M.T."/>
            <person name="Dent R."/>
            <person name="Dutcher S."/>
            <person name="Fernandez E."/>
            <person name="Fukuzawa H."/>
            <person name="Gonzalez-Ballester D."/>
            <person name="Gonzalez-Halphen D."/>
            <person name="Hallmann A."/>
            <person name="Hanikenne M."/>
            <person name="Hippler M."/>
            <person name="Inwood W."/>
            <person name="Jabbari K."/>
            <person name="Kalanon M."/>
            <person name="Kuras R."/>
            <person name="Lefebvre P.A."/>
            <person name="Lemaire S.D."/>
            <person name="Lobanov A.V."/>
            <person name="Lohr M."/>
            <person name="Manuell A."/>
            <person name="Meier I."/>
            <person name="Mets L."/>
            <person name="Mittag M."/>
            <person name="Mittelmeier T."/>
            <person name="Moroney J.V."/>
            <person name="Moseley J."/>
            <person name="Napoli C."/>
            <person name="Nedelcu A.M."/>
            <person name="Niyogi K."/>
            <person name="Novoselov S.V."/>
            <person name="Paulsen I.T."/>
            <person name="Pazour G."/>
            <person name="Purton S."/>
            <person name="Ral J.P."/>
            <person name="Riano-Pachon D.M."/>
            <person name="Riekhof W."/>
            <person name="Rymarquis L."/>
            <person name="Schroda M."/>
            <person name="Stern D."/>
            <person name="Umen J."/>
            <person name="Willows R."/>
            <person name="Wilson N."/>
            <person name="Zimmer S.L."/>
            <person name="Allmer J."/>
            <person name="Balk J."/>
            <person name="Bisova K."/>
            <person name="Chen C.J."/>
            <person name="Elias M."/>
            <person name="Gendler K."/>
            <person name="Hauser C."/>
            <person name="Lamb M.R."/>
            <person name="Ledford H."/>
            <person name="Long J.C."/>
            <person name="Minagawa J."/>
            <person name="Page M.D."/>
            <person name="Pan J."/>
            <person name="Pootakham W."/>
            <person name="Roje S."/>
            <person name="Rose A."/>
            <person name="Stahlberg E."/>
            <person name="Terauchi A.M."/>
            <person name="Yang P."/>
            <person name="Ball S."/>
            <person name="Bowler C."/>
            <person name="Dieckmann C.L."/>
            <person name="Gladyshev V.N."/>
            <person name="Green P."/>
            <person name="Jorgensen R."/>
            <person name="Mayfield S."/>
            <person name="Mueller-Roeber B."/>
            <person name="Rajamani S."/>
            <person name="Sayre R.T."/>
            <person name="Brokstein P."/>
            <person name="Dubchak I."/>
            <person name="Goodstein D."/>
            <person name="Hornick L."/>
            <person name="Huang Y.W."/>
            <person name="Jhaveri J."/>
            <person name="Luo Y."/>
            <person name="Martinez D."/>
            <person name="Ngau W.C."/>
            <person name="Otillar B."/>
            <person name="Poliakov A."/>
            <person name="Porter A."/>
            <person name="Szajkowski L."/>
            <person name="Werner G."/>
            <person name="Zhou K."/>
            <person name="Grigoriev I.V."/>
            <person name="Rokhsar D.S."/>
            <person name="Grossman A.R."/>
        </authorList>
    </citation>
    <scope>NUCLEOTIDE SEQUENCE [LARGE SCALE GENOMIC DNA]</scope>
    <source>
        <strain evidence="3">CC-503</strain>
    </source>
</reference>